<dbReference type="AlphaFoldDB" id="A0A1C3X313"/>
<dbReference type="Proteomes" id="UP000199205">
    <property type="component" value="Unassembled WGS sequence"/>
</dbReference>
<dbReference type="InterPro" id="IPR041223">
    <property type="entry name" value="ApeA_NTD"/>
</dbReference>
<dbReference type="EMBL" id="FMAF01000023">
    <property type="protein sequence ID" value="SCB46647.1"/>
    <property type="molecule type" value="Genomic_DNA"/>
</dbReference>
<reference evidence="3 4" key="1">
    <citation type="submission" date="2016-08" db="EMBL/GenBank/DDBJ databases">
        <authorList>
            <person name="Seilhamer J.J."/>
        </authorList>
    </citation>
    <scope>NUCLEOTIDE SEQUENCE [LARGE SCALE GENOMIC DNA]</scope>
    <source>
        <strain evidence="3 4">P1-7</strain>
    </source>
</reference>
<dbReference type="Pfam" id="PF18739">
    <property type="entry name" value="HEPN_Apea"/>
    <property type="match status" value="1"/>
</dbReference>
<evidence type="ECO:0000259" key="1">
    <source>
        <dbReference type="Pfam" id="PF18739"/>
    </source>
</evidence>
<name>A0A1C3X313_9HYPH</name>
<gene>
    <name evidence="3" type="ORF">GA0061101_12369</name>
</gene>
<feature type="domain" description="ApeA N-terminal" evidence="2">
    <location>
        <begin position="5"/>
        <end position="115"/>
    </location>
</feature>
<dbReference type="InterPro" id="IPR041229">
    <property type="entry name" value="HEPN_Apea"/>
</dbReference>
<protein>
    <submittedName>
        <fullName evidence="3">Uncharacterized protein</fullName>
    </submittedName>
</protein>
<accession>A0A1C3X313</accession>
<evidence type="ECO:0000259" key="2">
    <source>
        <dbReference type="Pfam" id="PF18862"/>
    </source>
</evidence>
<evidence type="ECO:0000313" key="3">
    <source>
        <dbReference type="EMBL" id="SCB46647.1"/>
    </source>
</evidence>
<organism evidence="3 4">
    <name type="scientific">Rhizobium lusitanum</name>
    <dbReference type="NCBI Taxonomy" id="293958"/>
    <lineage>
        <taxon>Bacteria</taxon>
        <taxon>Pseudomonadati</taxon>
        <taxon>Pseudomonadota</taxon>
        <taxon>Alphaproteobacteria</taxon>
        <taxon>Hyphomicrobiales</taxon>
        <taxon>Rhizobiaceae</taxon>
        <taxon>Rhizobium/Agrobacterium group</taxon>
        <taxon>Rhizobium</taxon>
    </lineage>
</organism>
<feature type="domain" description="Apea-like HEPN" evidence="1">
    <location>
        <begin position="145"/>
        <end position="277"/>
    </location>
</feature>
<evidence type="ECO:0000313" key="4">
    <source>
        <dbReference type="Proteomes" id="UP000199205"/>
    </source>
</evidence>
<dbReference type="Pfam" id="PF18862">
    <property type="entry name" value="ApeA_NTD1"/>
    <property type="match status" value="1"/>
</dbReference>
<sequence>MPSMTDVKHAEINASAYLKISAREPQKPGFFTNIVTMLREFVSFAVDTMVSVTEVWAINKAITEPIGEGKTKPAKMDLYYRSKNHLDKTPKIDSFRMLYRYLDVQGNSQKIVASWFELYDVILPVLHLYFSTRAGLHTFLEGRFLSLAQAVETLHRRTSTETAMAAADFGALKDLLIKAAPDAHKEWIGQKLAFANEISLADRLKRILEPFKDRFGSDADRKRLVRLIVDTRNYLTHYDPKSEHKSADGMPLYVLCEKMEALLQLHFLKTLSFSDEQIEAVCVGPQALKDKLNLRLT</sequence>
<proteinExistence type="predicted"/>
<dbReference type="OrthoDB" id="8477744at2"/>